<evidence type="ECO:0000256" key="4">
    <source>
        <dbReference type="ARBA" id="ARBA00022692"/>
    </source>
</evidence>
<comment type="subcellular location">
    <subcellularLocation>
        <location evidence="1">Membrane</location>
        <topology evidence="1">Multi-pass membrane protein</topology>
    </subcellularLocation>
</comment>
<dbReference type="OrthoDB" id="1076608at2759"/>
<dbReference type="InterPro" id="IPR045122">
    <property type="entry name" value="Csc1-like"/>
</dbReference>
<organism evidence="13 14">
    <name type="scientific">Ceratocystis fimbriata f. sp. platani</name>
    <dbReference type="NCBI Taxonomy" id="88771"/>
    <lineage>
        <taxon>Eukaryota</taxon>
        <taxon>Fungi</taxon>
        <taxon>Dikarya</taxon>
        <taxon>Ascomycota</taxon>
        <taxon>Pezizomycotina</taxon>
        <taxon>Sordariomycetes</taxon>
        <taxon>Hypocreomycetidae</taxon>
        <taxon>Microascales</taxon>
        <taxon>Ceratocystidaceae</taxon>
        <taxon>Ceratocystis</taxon>
    </lineage>
</organism>
<evidence type="ECO:0000259" key="9">
    <source>
        <dbReference type="Pfam" id="PF02714"/>
    </source>
</evidence>
<evidence type="ECO:0000256" key="1">
    <source>
        <dbReference type="ARBA" id="ARBA00004141"/>
    </source>
</evidence>
<sequence>MADDTETGPASLQGFITTLAAGSIVAGVYLTIFLILRKSQRRWYEPRTYLGNLRSFERTPPLPSGLFGWLGAFWKMPDAYVLRQQSLDSFLFLRFLKVCTGICFVGILLTWPILFPINATGGGTQKQLDVLSMSNIDTSTESNRYRYLAPALIAWVFYGFVMYVILRECVYYINLRQAYLLSPQNSSRISARTVLFTAVPKDYCDETKLRRIFGDAVKHVWIVRETKELDKIVEERNEVAFTLEKAEVKLLKMTNKARIKAAGKNRKDSTDGEKPLAPDTTVAAASPDLAEQLVPRKKWPRHLTGKLGISGSRVDSIPWCREQLAKLIPKVEAAQEAYKNAATDPVGAAFVEFHSLADAEAAAQSVIHHHALAMTPAVIGVRPEDVIWGNLGMPWWQRIGRRYIVGGILTAMIIFWAIPVAFVSSFSQITYLMNRYSWLSFLDSVPSVVMGFITGLLPSVALAILMSLVPVIIRLLAKFSGEPTQSRIELFTQNVYFAFQVVQVFLVVTISGSAWSLLGELADNPSSLLTIVSESLPRASNFYINYFIVQGLAIASTTLAQASGLVVFWILYRFLSGSPRAAYQKWTSLTTLSYGQLLPVYTNIAIISISYSVIAPLILFWAFTGIGLFYFAYRYNVLFVANASLDTGGLIYPRALKHLFVGIYLAEICIIGMCAVSRAYTALGVVVALLVFSVLFQITVMAAIEPLLHSLPQTLQAEESHAFMNGHDAENAETPAEGTSSLKRSNPVVRFLMPWKYDNYEYFKSLVAPHLFPMQNYTEETEANSYFPPSVNDKAPLLWIPQDAAGISKQEIAATEGIIAMTDEGASLNEKGHIVWDNETARPPIWEEKIFY</sequence>
<evidence type="ECO:0000256" key="8">
    <source>
        <dbReference type="SAM" id="Phobius"/>
    </source>
</evidence>
<dbReference type="PANTHER" id="PTHR13018">
    <property type="entry name" value="PROBABLE MEMBRANE PROTEIN DUF221-RELATED"/>
    <property type="match status" value="1"/>
</dbReference>
<feature type="transmembrane region" description="Helical" evidence="8">
    <location>
        <begin position="91"/>
        <end position="114"/>
    </location>
</feature>
<feature type="transmembrane region" description="Helical" evidence="8">
    <location>
        <begin position="147"/>
        <end position="166"/>
    </location>
</feature>
<feature type="transmembrane region" description="Helical" evidence="8">
    <location>
        <begin position="655"/>
        <end position="676"/>
    </location>
</feature>
<feature type="transmembrane region" description="Helical" evidence="8">
    <location>
        <begin position="683"/>
        <end position="704"/>
    </location>
</feature>
<dbReference type="Pfam" id="PF14703">
    <property type="entry name" value="PHM7_cyt"/>
    <property type="match status" value="1"/>
</dbReference>
<evidence type="ECO:0000256" key="6">
    <source>
        <dbReference type="ARBA" id="ARBA00023136"/>
    </source>
</evidence>
<feature type="transmembrane region" description="Helical" evidence="8">
    <location>
        <begin position="494"/>
        <end position="518"/>
    </location>
</feature>
<accession>A0A0F8BRJ9</accession>
<dbReference type="Pfam" id="PF12621">
    <property type="entry name" value="PHM7_ext"/>
    <property type="match status" value="1"/>
</dbReference>
<dbReference type="EMBL" id="LBBL01000113">
    <property type="protein sequence ID" value="KKF95188.1"/>
    <property type="molecule type" value="Genomic_DNA"/>
</dbReference>
<feature type="domain" description="CSC1/OSCA1-like N-terminal transmembrane" evidence="11">
    <location>
        <begin position="15"/>
        <end position="168"/>
    </location>
</feature>
<dbReference type="InterPro" id="IPR027815">
    <property type="entry name" value="CSC1/OSCA1-like_cyt"/>
</dbReference>
<keyword evidence="3" id="KW-0813">Transport</keyword>
<feature type="transmembrane region" description="Helical" evidence="8">
    <location>
        <begin position="543"/>
        <end position="572"/>
    </location>
</feature>
<dbReference type="GO" id="GO:0005227">
    <property type="term" value="F:calcium-activated cation channel activity"/>
    <property type="evidence" value="ECO:0007669"/>
    <property type="project" value="InterPro"/>
</dbReference>
<protein>
    <recommendedName>
        <fullName evidence="15">Phosphate metabolism protein 7</fullName>
    </recommendedName>
</protein>
<evidence type="ECO:0000313" key="13">
    <source>
        <dbReference type="EMBL" id="KKF95188.1"/>
    </source>
</evidence>
<feature type="transmembrane region" description="Helical" evidence="8">
    <location>
        <begin position="403"/>
        <end position="429"/>
    </location>
</feature>
<feature type="compositionally biased region" description="Basic and acidic residues" evidence="7">
    <location>
        <begin position="265"/>
        <end position="276"/>
    </location>
</feature>
<dbReference type="InterPro" id="IPR003864">
    <property type="entry name" value="CSC1/OSCA1-like_7TM"/>
</dbReference>
<feature type="domain" description="10TM putative phosphate transporter extracellular tail" evidence="10">
    <location>
        <begin position="751"/>
        <end position="844"/>
    </location>
</feature>
<dbReference type="Pfam" id="PF13967">
    <property type="entry name" value="RSN1_TM"/>
    <property type="match status" value="1"/>
</dbReference>
<evidence type="ECO:0000256" key="3">
    <source>
        <dbReference type="ARBA" id="ARBA00022448"/>
    </source>
</evidence>
<dbReference type="Pfam" id="PF02714">
    <property type="entry name" value="RSN1_7TM"/>
    <property type="match status" value="1"/>
</dbReference>
<evidence type="ECO:0000256" key="7">
    <source>
        <dbReference type="SAM" id="MobiDB-lite"/>
    </source>
</evidence>
<comment type="similarity">
    <text evidence="2">Belongs to the CSC1 (TC 1.A.17) family.</text>
</comment>
<gene>
    <name evidence="13" type="primary">RSN1_2</name>
    <name evidence="13" type="ORF">CFO_g2479</name>
</gene>
<dbReference type="Proteomes" id="UP000034841">
    <property type="component" value="Unassembled WGS sequence"/>
</dbReference>
<dbReference type="InterPro" id="IPR022257">
    <property type="entry name" value="PHM7_ext"/>
</dbReference>
<feature type="transmembrane region" description="Helical" evidence="8">
    <location>
        <begin position="449"/>
        <end position="473"/>
    </location>
</feature>
<feature type="transmembrane region" description="Helical" evidence="8">
    <location>
        <begin position="12"/>
        <end position="36"/>
    </location>
</feature>
<feature type="region of interest" description="Disordered" evidence="7">
    <location>
        <begin position="261"/>
        <end position="280"/>
    </location>
</feature>
<evidence type="ECO:0000313" key="14">
    <source>
        <dbReference type="Proteomes" id="UP000034841"/>
    </source>
</evidence>
<evidence type="ECO:0008006" key="15">
    <source>
        <dbReference type="Google" id="ProtNLM"/>
    </source>
</evidence>
<feature type="transmembrane region" description="Helical" evidence="8">
    <location>
        <begin position="613"/>
        <end position="635"/>
    </location>
</feature>
<evidence type="ECO:0000259" key="10">
    <source>
        <dbReference type="Pfam" id="PF12621"/>
    </source>
</evidence>
<keyword evidence="5 8" id="KW-1133">Transmembrane helix</keyword>
<keyword evidence="14" id="KW-1185">Reference proteome</keyword>
<dbReference type="InterPro" id="IPR032880">
    <property type="entry name" value="CSC1/OSCA1-like_N"/>
</dbReference>
<keyword evidence="6 8" id="KW-0472">Membrane</keyword>
<dbReference type="PANTHER" id="PTHR13018:SF26">
    <property type="entry name" value="DOMAIN PROTEIN, PUTATIVE (AFU_ORTHOLOGUE AFUA_5G10920)-RELATED"/>
    <property type="match status" value="1"/>
</dbReference>
<proteinExistence type="inferred from homology"/>
<keyword evidence="4 8" id="KW-0812">Transmembrane</keyword>
<evidence type="ECO:0000259" key="11">
    <source>
        <dbReference type="Pfam" id="PF13967"/>
    </source>
</evidence>
<evidence type="ECO:0000259" key="12">
    <source>
        <dbReference type="Pfam" id="PF14703"/>
    </source>
</evidence>
<evidence type="ECO:0000256" key="5">
    <source>
        <dbReference type="ARBA" id="ARBA00022989"/>
    </source>
</evidence>
<feature type="domain" description="CSC1/OSCA1-like cytosolic" evidence="12">
    <location>
        <begin position="191"/>
        <end position="390"/>
    </location>
</feature>
<dbReference type="AlphaFoldDB" id="A0A0F8BRJ9"/>
<dbReference type="GO" id="GO:0005886">
    <property type="term" value="C:plasma membrane"/>
    <property type="evidence" value="ECO:0007669"/>
    <property type="project" value="TreeGrafter"/>
</dbReference>
<feature type="domain" description="CSC1/OSCA1-like 7TM region" evidence="9">
    <location>
        <begin position="401"/>
        <end position="673"/>
    </location>
</feature>
<comment type="caution">
    <text evidence="13">The sequence shown here is derived from an EMBL/GenBank/DDBJ whole genome shotgun (WGS) entry which is preliminary data.</text>
</comment>
<reference evidence="13 14" key="1">
    <citation type="submission" date="2015-04" db="EMBL/GenBank/DDBJ databases">
        <title>Genome sequence of Ceratocystis platani, a major pathogen of plane trees.</title>
        <authorList>
            <person name="Belbahri L."/>
        </authorList>
    </citation>
    <scope>NUCLEOTIDE SEQUENCE [LARGE SCALE GENOMIC DNA]</scope>
    <source>
        <strain evidence="13 14">CFO</strain>
    </source>
</reference>
<evidence type="ECO:0000256" key="2">
    <source>
        <dbReference type="ARBA" id="ARBA00007779"/>
    </source>
</evidence>
<name>A0A0F8BRJ9_CERFI</name>